<dbReference type="InterPro" id="IPR000611">
    <property type="entry name" value="NPY_rcpt"/>
</dbReference>
<dbReference type="PROSITE" id="PS00237">
    <property type="entry name" value="G_PROTEIN_RECEP_F1_1"/>
    <property type="match status" value="1"/>
</dbReference>
<evidence type="ECO:0000259" key="11">
    <source>
        <dbReference type="PROSITE" id="PS50262"/>
    </source>
</evidence>
<proteinExistence type="inferred from homology"/>
<gene>
    <name evidence="12" type="ORF">CAUJ_LOCUS5841</name>
</gene>
<dbReference type="GO" id="GO:0004983">
    <property type="term" value="F:neuropeptide Y receptor activity"/>
    <property type="evidence" value="ECO:0007669"/>
    <property type="project" value="InterPro"/>
</dbReference>
<evidence type="ECO:0000256" key="10">
    <source>
        <dbReference type="SAM" id="Phobius"/>
    </source>
</evidence>
<dbReference type="PROSITE" id="PS50262">
    <property type="entry name" value="G_PROTEIN_RECEP_F1_2"/>
    <property type="match status" value="1"/>
</dbReference>
<evidence type="ECO:0000313" key="13">
    <source>
        <dbReference type="Proteomes" id="UP000835052"/>
    </source>
</evidence>
<feature type="domain" description="G-protein coupled receptors family 1 profile" evidence="11">
    <location>
        <begin position="47"/>
        <end position="392"/>
    </location>
</feature>
<dbReference type="PRINTS" id="PR01012">
    <property type="entry name" value="NRPEPTIDEYR"/>
</dbReference>
<reference evidence="12" key="1">
    <citation type="submission" date="2020-10" db="EMBL/GenBank/DDBJ databases">
        <authorList>
            <person name="Kikuchi T."/>
        </authorList>
    </citation>
    <scope>NUCLEOTIDE SEQUENCE</scope>
    <source>
        <strain evidence="12">NKZ352</strain>
    </source>
</reference>
<dbReference type="Proteomes" id="UP000835052">
    <property type="component" value="Unassembled WGS sequence"/>
</dbReference>
<evidence type="ECO:0000256" key="5">
    <source>
        <dbReference type="ARBA" id="ARBA00023040"/>
    </source>
</evidence>
<keyword evidence="4 10" id="KW-1133">Transmembrane helix</keyword>
<evidence type="ECO:0000256" key="1">
    <source>
        <dbReference type="ARBA" id="ARBA00004141"/>
    </source>
</evidence>
<dbReference type="PANTHER" id="PTHR24235">
    <property type="entry name" value="NEUROPEPTIDE Y RECEPTOR"/>
    <property type="match status" value="1"/>
</dbReference>
<dbReference type="PANTHER" id="PTHR24235:SF27">
    <property type="entry name" value="NEUROPEPTIDE RECEPTOR NPR-1"/>
    <property type="match status" value="1"/>
</dbReference>
<keyword evidence="3 9" id="KW-0812">Transmembrane</keyword>
<comment type="similarity">
    <text evidence="2 9">Belongs to the G-protein coupled receptor 1 family.</text>
</comment>
<dbReference type="EMBL" id="CAJGYM010000012">
    <property type="protein sequence ID" value="CAD6189922.1"/>
    <property type="molecule type" value="Genomic_DNA"/>
</dbReference>
<accession>A0A8S1H3K5</accession>
<protein>
    <recommendedName>
        <fullName evidence="11">G-protein coupled receptors family 1 profile domain-containing protein</fullName>
    </recommendedName>
</protein>
<dbReference type="SUPFAM" id="SSF81321">
    <property type="entry name" value="Family A G protein-coupled receptor-like"/>
    <property type="match status" value="1"/>
</dbReference>
<evidence type="ECO:0000256" key="2">
    <source>
        <dbReference type="ARBA" id="ARBA00010663"/>
    </source>
</evidence>
<dbReference type="GO" id="GO:0042923">
    <property type="term" value="F:neuropeptide binding"/>
    <property type="evidence" value="ECO:0007669"/>
    <property type="project" value="TreeGrafter"/>
</dbReference>
<evidence type="ECO:0000256" key="7">
    <source>
        <dbReference type="ARBA" id="ARBA00023170"/>
    </source>
</evidence>
<feature type="transmembrane region" description="Helical" evidence="10">
    <location>
        <begin position="68"/>
        <end position="86"/>
    </location>
</feature>
<evidence type="ECO:0000256" key="9">
    <source>
        <dbReference type="RuleBase" id="RU000688"/>
    </source>
</evidence>
<keyword evidence="8 9" id="KW-0807">Transducer</keyword>
<feature type="transmembrane region" description="Helical" evidence="10">
    <location>
        <begin position="106"/>
        <end position="126"/>
    </location>
</feature>
<comment type="caution">
    <text evidence="12">The sequence shown here is derived from an EMBL/GenBank/DDBJ whole genome shotgun (WGS) entry which is preliminary data.</text>
</comment>
<dbReference type="Gene3D" id="1.20.1070.10">
    <property type="entry name" value="Rhodopsin 7-helix transmembrane proteins"/>
    <property type="match status" value="1"/>
</dbReference>
<evidence type="ECO:0000256" key="4">
    <source>
        <dbReference type="ARBA" id="ARBA00022989"/>
    </source>
</evidence>
<dbReference type="GO" id="GO:0005886">
    <property type="term" value="C:plasma membrane"/>
    <property type="evidence" value="ECO:0007669"/>
    <property type="project" value="TreeGrafter"/>
</dbReference>
<sequence>MMGESNRTTEIPCEFYSDKYPDPSNHPITIVLFTLLYTFVFLISFAGNMGVIYATIRHRSLQTVQNIFIVNLAISGVILACLSIPLTPVTHIAKQWFFGSLLCRVVGGTQAIGTFIGTFSLCAIAVDRYFRLVIAPGRPLRKVNAMRITMIMWAVSIVVTLPYVYHMNLMKYSPKHGLCGWFCTEKWPSPFSKRAYTIFVLVIQFLIPFSIMTVCYHAIFSFLRKRAKTRLTSIAQQANLLYVLAATAGRETQQHKEQMTHLLDQKKRVVAQKRRVTLILVSMVFIFGITSLPHNFVSTLMEFTDSRDLLTFYKTDYTYIVSLLTHLVGNEPDTTVAPFASLQPLHSFVNRYHSAVIPCANFETVFIWYINEYSGQFSSLAMLSCVTNPLLYAFLNPEFRELVLNGLAGVSWANNFVSKSWHPTQTTVL</sequence>
<keyword evidence="7 9" id="KW-0675">Receptor</keyword>
<evidence type="ECO:0000313" key="12">
    <source>
        <dbReference type="EMBL" id="CAD6189922.1"/>
    </source>
</evidence>
<organism evidence="12 13">
    <name type="scientific">Caenorhabditis auriculariae</name>
    <dbReference type="NCBI Taxonomy" id="2777116"/>
    <lineage>
        <taxon>Eukaryota</taxon>
        <taxon>Metazoa</taxon>
        <taxon>Ecdysozoa</taxon>
        <taxon>Nematoda</taxon>
        <taxon>Chromadorea</taxon>
        <taxon>Rhabditida</taxon>
        <taxon>Rhabditina</taxon>
        <taxon>Rhabditomorpha</taxon>
        <taxon>Rhabditoidea</taxon>
        <taxon>Rhabditidae</taxon>
        <taxon>Peloderinae</taxon>
        <taxon>Caenorhabditis</taxon>
    </lineage>
</organism>
<feature type="transmembrane region" description="Helical" evidence="10">
    <location>
        <begin position="196"/>
        <end position="223"/>
    </location>
</feature>
<dbReference type="InterPro" id="IPR017452">
    <property type="entry name" value="GPCR_Rhodpsn_7TM"/>
</dbReference>
<feature type="transmembrane region" description="Helical" evidence="10">
    <location>
        <begin position="28"/>
        <end position="56"/>
    </location>
</feature>
<keyword evidence="13" id="KW-1185">Reference proteome</keyword>
<keyword evidence="5 9" id="KW-0297">G-protein coupled receptor</keyword>
<evidence type="ECO:0000256" key="8">
    <source>
        <dbReference type="ARBA" id="ARBA00023224"/>
    </source>
</evidence>
<dbReference type="GO" id="GO:0043005">
    <property type="term" value="C:neuron projection"/>
    <property type="evidence" value="ECO:0007669"/>
    <property type="project" value="TreeGrafter"/>
</dbReference>
<dbReference type="OrthoDB" id="5975505at2759"/>
<dbReference type="InterPro" id="IPR000276">
    <property type="entry name" value="GPCR_Rhodpsn"/>
</dbReference>
<feature type="transmembrane region" description="Helical" evidence="10">
    <location>
        <begin position="276"/>
        <end position="297"/>
    </location>
</feature>
<dbReference type="PRINTS" id="PR00237">
    <property type="entry name" value="GPCRRHODOPSN"/>
</dbReference>
<dbReference type="CDD" id="cd15203">
    <property type="entry name" value="7tmA_NPYR-like"/>
    <property type="match status" value="1"/>
</dbReference>
<name>A0A8S1H3K5_9PELO</name>
<evidence type="ECO:0000256" key="3">
    <source>
        <dbReference type="ARBA" id="ARBA00022692"/>
    </source>
</evidence>
<evidence type="ECO:0000256" key="6">
    <source>
        <dbReference type="ARBA" id="ARBA00023136"/>
    </source>
</evidence>
<dbReference type="Pfam" id="PF00001">
    <property type="entry name" value="7tm_1"/>
    <property type="match status" value="1"/>
</dbReference>
<comment type="subcellular location">
    <subcellularLocation>
        <location evidence="1">Membrane</location>
        <topology evidence="1">Multi-pass membrane protein</topology>
    </subcellularLocation>
</comment>
<keyword evidence="6 10" id="KW-0472">Membrane</keyword>
<dbReference type="AlphaFoldDB" id="A0A8S1H3K5"/>
<feature type="transmembrane region" description="Helical" evidence="10">
    <location>
        <begin position="147"/>
        <end position="165"/>
    </location>
</feature>